<dbReference type="OrthoDB" id="7452167at2"/>
<reference evidence="1 2" key="1">
    <citation type="submission" date="2018-09" db="EMBL/GenBank/DDBJ databases">
        <title>Sphingomonas peninsula sp. nov., isolated from fildes peninsula, Antarctic soil.</title>
        <authorList>
            <person name="Yingchao G."/>
        </authorList>
    </citation>
    <scope>NUCLEOTIDE SEQUENCE [LARGE SCALE GENOMIC DNA]</scope>
    <source>
        <strain evidence="1 2">YZ-8</strain>
    </source>
</reference>
<proteinExistence type="predicted"/>
<evidence type="ECO:0000313" key="2">
    <source>
        <dbReference type="Proteomes" id="UP000276254"/>
    </source>
</evidence>
<accession>A0A494TFV8</accession>
<keyword evidence="2" id="KW-1185">Reference proteome</keyword>
<dbReference type="Proteomes" id="UP000276254">
    <property type="component" value="Chromosome"/>
</dbReference>
<organism evidence="1 2">
    <name type="scientific">Sphingomonas paeninsulae</name>
    <dbReference type="NCBI Taxonomy" id="2319844"/>
    <lineage>
        <taxon>Bacteria</taxon>
        <taxon>Pseudomonadati</taxon>
        <taxon>Pseudomonadota</taxon>
        <taxon>Alphaproteobacteria</taxon>
        <taxon>Sphingomonadales</taxon>
        <taxon>Sphingomonadaceae</taxon>
        <taxon>Sphingomonas</taxon>
    </lineage>
</organism>
<sequence length="63" mass="6620">MSSKTENQAGKVQAESGVVIIDGPDAVALSMTPEAAAKMGKRMIDAAGEAVAHPETKEKRRRP</sequence>
<dbReference type="EMBL" id="CP032829">
    <property type="protein sequence ID" value="AYJ86162.1"/>
    <property type="molecule type" value="Genomic_DNA"/>
</dbReference>
<gene>
    <name evidence="1" type="ORF">D3Y57_09545</name>
</gene>
<evidence type="ECO:0000313" key="1">
    <source>
        <dbReference type="EMBL" id="AYJ86162.1"/>
    </source>
</evidence>
<name>A0A494TFV8_SPHPE</name>
<dbReference type="KEGG" id="spha:D3Y57_09545"/>
<protein>
    <submittedName>
        <fullName evidence="1">Uncharacterized protein</fullName>
    </submittedName>
</protein>
<dbReference type="RefSeq" id="WP_121152787.1">
    <property type="nucleotide sequence ID" value="NZ_CP032829.1"/>
</dbReference>
<dbReference type="AlphaFoldDB" id="A0A494TFV8"/>